<dbReference type="AlphaFoldDB" id="A0ABD0K4V1"/>
<dbReference type="SUPFAM" id="SSF55770">
    <property type="entry name" value="Profilin (actin-binding protein)"/>
    <property type="match status" value="1"/>
</dbReference>
<comment type="subcellular location">
    <subcellularLocation>
        <location evidence="1">Cytoplasm</location>
        <location evidence="1">Cytoskeleton</location>
    </subcellularLocation>
</comment>
<proteinExistence type="inferred from homology"/>
<evidence type="ECO:0000256" key="5">
    <source>
        <dbReference type="ARBA" id="ARBA00023203"/>
    </source>
</evidence>
<comment type="similarity">
    <text evidence="2 7">Belongs to the profilin family.</text>
</comment>
<dbReference type="InterPro" id="IPR005455">
    <property type="entry name" value="PFN_euk"/>
</dbReference>
<evidence type="ECO:0000313" key="9">
    <source>
        <dbReference type="Proteomes" id="UP001519460"/>
    </source>
</evidence>
<keyword evidence="9" id="KW-1185">Reference proteome</keyword>
<dbReference type="Gene3D" id="3.30.450.30">
    <property type="entry name" value="Dynein light chain 2a, cytoplasmic"/>
    <property type="match status" value="1"/>
</dbReference>
<evidence type="ECO:0000256" key="4">
    <source>
        <dbReference type="ARBA" id="ARBA00022490"/>
    </source>
</evidence>
<evidence type="ECO:0000256" key="7">
    <source>
        <dbReference type="RuleBase" id="RU003909"/>
    </source>
</evidence>
<dbReference type="PANTHER" id="PTHR11604">
    <property type="entry name" value="PROFILIN"/>
    <property type="match status" value="1"/>
</dbReference>
<dbReference type="Proteomes" id="UP001519460">
    <property type="component" value="Unassembled WGS sequence"/>
</dbReference>
<evidence type="ECO:0000256" key="2">
    <source>
        <dbReference type="ARBA" id="ARBA00010058"/>
    </source>
</evidence>
<organism evidence="8 9">
    <name type="scientific">Batillaria attramentaria</name>
    <dbReference type="NCBI Taxonomy" id="370345"/>
    <lineage>
        <taxon>Eukaryota</taxon>
        <taxon>Metazoa</taxon>
        <taxon>Spiralia</taxon>
        <taxon>Lophotrochozoa</taxon>
        <taxon>Mollusca</taxon>
        <taxon>Gastropoda</taxon>
        <taxon>Caenogastropoda</taxon>
        <taxon>Sorbeoconcha</taxon>
        <taxon>Cerithioidea</taxon>
        <taxon>Batillariidae</taxon>
        <taxon>Batillaria</taxon>
    </lineage>
</organism>
<comment type="caution">
    <text evidence="8">The sequence shown here is derived from an EMBL/GenBank/DDBJ whole genome shotgun (WGS) entry which is preliminary data.</text>
</comment>
<comment type="subunit">
    <text evidence="3">Occurs in many kinds of cells as a complex with monomeric actin in a 1:1 ratio.</text>
</comment>
<evidence type="ECO:0000313" key="8">
    <source>
        <dbReference type="EMBL" id="KAK7482274.1"/>
    </source>
</evidence>
<accession>A0ABD0K4V1</accession>
<keyword evidence="6" id="KW-0206">Cytoskeleton</keyword>
<dbReference type="InterPro" id="IPR036140">
    <property type="entry name" value="PFN_sf"/>
</dbReference>
<dbReference type="GO" id="GO:0005856">
    <property type="term" value="C:cytoskeleton"/>
    <property type="evidence" value="ECO:0007669"/>
    <property type="project" value="UniProtKB-SubCell"/>
</dbReference>
<protein>
    <recommendedName>
        <fullName evidence="7">Profilin</fullName>
    </recommendedName>
</protein>
<dbReference type="PRINTS" id="PR00392">
    <property type="entry name" value="PROFILIN"/>
</dbReference>
<name>A0ABD0K4V1_9CAEN</name>
<dbReference type="CDD" id="cd00148">
    <property type="entry name" value="PROF"/>
    <property type="match status" value="1"/>
</dbReference>
<dbReference type="PANTHER" id="PTHR11604:SF0">
    <property type="entry name" value="PROFILIN"/>
    <property type="match status" value="1"/>
</dbReference>
<dbReference type="InterPro" id="IPR048278">
    <property type="entry name" value="PFN"/>
</dbReference>
<dbReference type="Pfam" id="PF00235">
    <property type="entry name" value="Profilin"/>
    <property type="match status" value="1"/>
</dbReference>
<evidence type="ECO:0000256" key="6">
    <source>
        <dbReference type="ARBA" id="ARBA00023212"/>
    </source>
</evidence>
<keyword evidence="5 7" id="KW-0009">Actin-binding</keyword>
<gene>
    <name evidence="8" type="ORF">BaRGS_00026517</name>
</gene>
<sequence>MPSEWSDYTQALVDKGLVSQCAIYSMGGTQWASSCPRFSITQQHFQHMMDGFQDPTELRTDGLEVGDVHFTLTRLSNRDCMMVARCSATGAGCVIYRCARCVIIATHEDALQPGMCYNAVERLGDFLLEKGY</sequence>
<dbReference type="GO" id="GO:0003779">
    <property type="term" value="F:actin binding"/>
    <property type="evidence" value="ECO:0007669"/>
    <property type="project" value="UniProtKB-KW"/>
</dbReference>
<keyword evidence="4" id="KW-0963">Cytoplasm</keyword>
<dbReference type="EMBL" id="JACVVK020000248">
    <property type="protein sequence ID" value="KAK7482274.1"/>
    <property type="molecule type" value="Genomic_DNA"/>
</dbReference>
<dbReference type="SMART" id="SM00392">
    <property type="entry name" value="PROF"/>
    <property type="match status" value="1"/>
</dbReference>
<evidence type="ECO:0000256" key="3">
    <source>
        <dbReference type="ARBA" id="ARBA00011583"/>
    </source>
</evidence>
<reference evidence="8 9" key="1">
    <citation type="journal article" date="2023" name="Sci. Data">
        <title>Genome assembly of the Korean intertidal mud-creeper Batillaria attramentaria.</title>
        <authorList>
            <person name="Patra A.K."/>
            <person name="Ho P.T."/>
            <person name="Jun S."/>
            <person name="Lee S.J."/>
            <person name="Kim Y."/>
            <person name="Won Y.J."/>
        </authorList>
    </citation>
    <scope>NUCLEOTIDE SEQUENCE [LARGE SCALE GENOMIC DNA]</scope>
    <source>
        <strain evidence="8">Wonlab-2016</strain>
    </source>
</reference>
<evidence type="ECO:0000256" key="1">
    <source>
        <dbReference type="ARBA" id="ARBA00004245"/>
    </source>
</evidence>